<dbReference type="GO" id="GO:0009252">
    <property type="term" value="P:peptidoglycan biosynthetic process"/>
    <property type="evidence" value="ECO:0007669"/>
    <property type="project" value="UniProtKB-KW"/>
</dbReference>
<evidence type="ECO:0000256" key="10">
    <source>
        <dbReference type="ARBA" id="ARBA00023316"/>
    </source>
</evidence>
<dbReference type="PANTHER" id="PTHR30627">
    <property type="entry name" value="PEPTIDOGLYCAN D,D-TRANSPEPTIDASE"/>
    <property type="match status" value="1"/>
</dbReference>
<feature type="domain" description="Penicillin-binding protein transpeptidase" evidence="12">
    <location>
        <begin position="682"/>
        <end position="797"/>
    </location>
</feature>
<dbReference type="GO" id="GO:0008658">
    <property type="term" value="F:penicillin binding"/>
    <property type="evidence" value="ECO:0007669"/>
    <property type="project" value="InterPro"/>
</dbReference>
<evidence type="ECO:0000256" key="7">
    <source>
        <dbReference type="ARBA" id="ARBA00022984"/>
    </source>
</evidence>
<protein>
    <submittedName>
        <fullName evidence="14">Penicillin-binding protein 2</fullName>
    </submittedName>
</protein>
<dbReference type="InterPro" id="IPR036138">
    <property type="entry name" value="PBP_dimer_sf"/>
</dbReference>
<dbReference type="InterPro" id="IPR012338">
    <property type="entry name" value="Beta-lactam/transpept-like"/>
</dbReference>
<dbReference type="Gene3D" id="3.90.1310.10">
    <property type="entry name" value="Penicillin-binding protein 2a (Domain 2)"/>
    <property type="match status" value="2"/>
</dbReference>
<comment type="subcellular location">
    <subcellularLocation>
        <location evidence="2">Cell membrane</location>
    </subcellularLocation>
    <subcellularLocation>
        <location evidence="1">Membrane</location>
        <topology evidence="1">Single-pass membrane protein</topology>
    </subcellularLocation>
</comment>
<evidence type="ECO:0000256" key="6">
    <source>
        <dbReference type="ARBA" id="ARBA00022960"/>
    </source>
</evidence>
<dbReference type="InterPro" id="IPR050515">
    <property type="entry name" value="Beta-lactam/transpept"/>
</dbReference>
<feature type="domain" description="Penicillin-binding protein transpeptidase" evidence="12">
    <location>
        <begin position="418"/>
        <end position="595"/>
    </location>
</feature>
<evidence type="ECO:0000256" key="4">
    <source>
        <dbReference type="ARBA" id="ARBA00022475"/>
    </source>
</evidence>
<dbReference type="Proteomes" id="UP000035704">
    <property type="component" value="Chromosome"/>
</dbReference>
<dbReference type="InterPro" id="IPR005311">
    <property type="entry name" value="PBP_dimer"/>
</dbReference>
<keyword evidence="5 11" id="KW-0812">Transmembrane</keyword>
<dbReference type="SUPFAM" id="SSF56601">
    <property type="entry name" value="beta-lactamase/transpeptidase-like"/>
    <property type="match status" value="1"/>
</dbReference>
<dbReference type="GO" id="GO:0071972">
    <property type="term" value="F:peptidoglycan L,D-transpeptidase activity"/>
    <property type="evidence" value="ECO:0007669"/>
    <property type="project" value="TreeGrafter"/>
</dbReference>
<evidence type="ECO:0000259" key="13">
    <source>
        <dbReference type="Pfam" id="PF03717"/>
    </source>
</evidence>
<evidence type="ECO:0000256" key="8">
    <source>
        <dbReference type="ARBA" id="ARBA00022989"/>
    </source>
</evidence>
<evidence type="ECO:0000313" key="15">
    <source>
        <dbReference type="Proteomes" id="UP000035704"/>
    </source>
</evidence>
<evidence type="ECO:0000256" key="2">
    <source>
        <dbReference type="ARBA" id="ARBA00004236"/>
    </source>
</evidence>
<keyword evidence="10" id="KW-0961">Cell wall biogenesis/degradation</keyword>
<evidence type="ECO:0000256" key="1">
    <source>
        <dbReference type="ARBA" id="ARBA00004167"/>
    </source>
</evidence>
<dbReference type="PATRIC" id="fig|84022.6.peg.1640"/>
<name>A0A0G3WCD7_9CLOT</name>
<feature type="transmembrane region" description="Helical" evidence="11">
    <location>
        <begin position="12"/>
        <end position="33"/>
    </location>
</feature>
<evidence type="ECO:0000259" key="12">
    <source>
        <dbReference type="Pfam" id="PF00905"/>
    </source>
</evidence>
<keyword evidence="6" id="KW-0133">Cell shape</keyword>
<dbReference type="KEGG" id="cace:CACET_c16450"/>
<proteinExistence type="inferred from homology"/>
<accession>A0A0G3WCD7</accession>
<dbReference type="GO" id="GO:0008360">
    <property type="term" value="P:regulation of cell shape"/>
    <property type="evidence" value="ECO:0007669"/>
    <property type="project" value="UniProtKB-KW"/>
</dbReference>
<dbReference type="GO" id="GO:0071555">
    <property type="term" value="P:cell wall organization"/>
    <property type="evidence" value="ECO:0007669"/>
    <property type="project" value="UniProtKB-KW"/>
</dbReference>
<keyword evidence="7" id="KW-0573">Peptidoglycan synthesis</keyword>
<evidence type="ECO:0000256" key="3">
    <source>
        <dbReference type="ARBA" id="ARBA00007171"/>
    </source>
</evidence>
<feature type="domain" description="Penicillin-binding protein dimerisation" evidence="13">
    <location>
        <begin position="52"/>
        <end position="355"/>
    </location>
</feature>
<keyword evidence="15" id="KW-1185">Reference proteome</keyword>
<dbReference type="SUPFAM" id="SSF56519">
    <property type="entry name" value="Penicillin binding protein dimerisation domain"/>
    <property type="match status" value="1"/>
</dbReference>
<reference evidence="14 15" key="1">
    <citation type="submission" date="2014-10" db="EMBL/GenBank/DDBJ databases">
        <title>Genome sequence of Clostridium aceticum DSM 1496.</title>
        <authorList>
            <person name="Poehlein A."/>
            <person name="Schiel-Bengelsdorf B."/>
            <person name="Gottschalk G."/>
            <person name="Duerre P."/>
            <person name="Daniel R."/>
        </authorList>
    </citation>
    <scope>NUCLEOTIDE SEQUENCE [LARGE SCALE GENOMIC DNA]</scope>
    <source>
        <strain evidence="14 15">DSM 1496</strain>
    </source>
</reference>
<dbReference type="EMBL" id="CP009687">
    <property type="protein sequence ID" value="AKL95094.1"/>
    <property type="molecule type" value="Genomic_DNA"/>
</dbReference>
<evidence type="ECO:0000313" key="14">
    <source>
        <dbReference type="EMBL" id="AKL95094.1"/>
    </source>
</evidence>
<organism evidence="14 15">
    <name type="scientific">Clostridium aceticum</name>
    <dbReference type="NCBI Taxonomy" id="84022"/>
    <lineage>
        <taxon>Bacteria</taxon>
        <taxon>Bacillati</taxon>
        <taxon>Bacillota</taxon>
        <taxon>Clostridia</taxon>
        <taxon>Eubacteriales</taxon>
        <taxon>Clostridiaceae</taxon>
        <taxon>Clostridium</taxon>
    </lineage>
</organism>
<dbReference type="PANTHER" id="PTHR30627:SF2">
    <property type="entry name" value="PEPTIDOGLYCAN D,D-TRANSPEPTIDASE MRDA"/>
    <property type="match status" value="1"/>
</dbReference>
<dbReference type="RefSeq" id="WP_242846887.1">
    <property type="nucleotide sequence ID" value="NZ_CP009687.1"/>
</dbReference>
<dbReference type="Pfam" id="PF03717">
    <property type="entry name" value="PBP_dimer"/>
    <property type="match status" value="1"/>
</dbReference>
<dbReference type="Pfam" id="PF00905">
    <property type="entry name" value="Transpeptidase"/>
    <property type="match status" value="2"/>
</dbReference>
<evidence type="ECO:0000256" key="5">
    <source>
        <dbReference type="ARBA" id="ARBA00022692"/>
    </source>
</evidence>
<comment type="similarity">
    <text evidence="3">Belongs to the transpeptidase family.</text>
</comment>
<evidence type="ECO:0000256" key="11">
    <source>
        <dbReference type="SAM" id="Phobius"/>
    </source>
</evidence>
<gene>
    <name evidence="14" type="primary">mrdA</name>
    <name evidence="14" type="ORF">CACET_c16450</name>
</gene>
<dbReference type="Gene3D" id="3.40.710.10">
    <property type="entry name" value="DD-peptidase/beta-lactamase superfamily"/>
    <property type="match status" value="1"/>
</dbReference>
<keyword evidence="9 11" id="KW-0472">Membrane</keyword>
<keyword evidence="4" id="KW-1003">Cell membrane</keyword>
<evidence type="ECO:0000256" key="9">
    <source>
        <dbReference type="ARBA" id="ARBA00023136"/>
    </source>
</evidence>
<keyword evidence="8 11" id="KW-1133">Transmembrane helix</keyword>
<dbReference type="GO" id="GO:0005886">
    <property type="term" value="C:plasma membrane"/>
    <property type="evidence" value="ECO:0007669"/>
    <property type="project" value="UniProtKB-SubCell"/>
</dbReference>
<dbReference type="InterPro" id="IPR001460">
    <property type="entry name" value="PCN-bd_Tpept"/>
</dbReference>
<sequence length="928" mass="106205">MFNKLENRYNVTLLIFSLVFVVILFRLATIMIVQGEQYREQAENRIFKTIPLPGARGEIRDRYGRLLAGNRPSFTVQMMKNEVVDEKINEVSLSIINILEKNEDKYNDEFPIIFTEEGEYVFTYDLELQAWKERNDLIDVDDARDAFEILRRRYNIAETDPIEVQQEFIKIPNLSVPISIRTWKFTEEMRKEQWLESYNIRDVETTAEEAFQLLRTRTYRIPEDYSDIDARKIMLVREQLRRQGYLQYQPVRIAQDISEASVTEIEENIINLPGVNIAVEPIRYYPEGQLAAHTLGYLGKISQQSEIDRFIRELGYLPTDIIGKSGIEHSFEETLKGADGSQRVIVDSVGRLISVLEREEPVPGDAVHLTIDANLQRVTEETLEAVLKTLQVGGTYTTRWGSERLMGRSGVMKNATSGSVVVTDVKTGEVLAIANYPAYDPNLFATGISSADWQRLMPENERDPLAPRPLQNIATSTAIQPGSTFKMIVGLAGIEQGLSPEYKILDRGFIQVGGHSFGNWLWNQSRSTMGHQNLHQAIADSNNYYFYSVANGYDYGAGRPLPIQMNMDILTDYTKRFGLNDRTGIEIDVPRERSGGVPSVENKTRTVKAMLRNHLRRQMKLEDLDETRLDRTPEVLTEIIEEIVSWAEENPSRSVMYNRMIELGISEDKAGIYTDIAKYSYFNQARWSVADTMNFSIGQGEHSYTPLQMTNYMAILANGGYRYNLSLIRKTQSYDGTNTVEYPPELVERIQLRDYNNLDEINYGMYLVNETGTARNYFRNFPIKVAAKTGTAQREGKIPPIDEVEYLKRHLRSFGVTEAAVEEVTAQLMEENKDNPRYQDKGFAMREAIRTLNPRANLDQFKDDYDNYSWFTGFAPYEDPQIAISVLIFQGGSGGYGAPIFREIVAEYMGLNTVVENDGSIIENRLTR</sequence>
<dbReference type="STRING" id="84022.CACET_c16450"/>
<dbReference type="AlphaFoldDB" id="A0A0G3WCD7"/>